<comment type="caution">
    <text evidence="1">The sequence shown here is derived from an EMBL/GenBank/DDBJ whole genome shotgun (WGS) entry which is preliminary data.</text>
</comment>
<sequence length="87" mass="10046">MANRVKSIPVNTMLEMFGTGIAIGKASIKGLRIFEETAHSHRDDYHLFFLQETGEMPIEIDFQKHVLKPLSNKIASRCFFRLPFLHK</sequence>
<protein>
    <submittedName>
        <fullName evidence="1">Uncharacterized protein</fullName>
    </submittedName>
</protein>
<dbReference type="OrthoDB" id="2585681at2"/>
<evidence type="ECO:0000313" key="1">
    <source>
        <dbReference type="EMBL" id="PSL25331.1"/>
    </source>
</evidence>
<evidence type="ECO:0000313" key="2">
    <source>
        <dbReference type="Proteomes" id="UP000240978"/>
    </source>
</evidence>
<dbReference type="RefSeq" id="WP_106604618.1">
    <property type="nucleotide sequence ID" value="NZ_PYGK01000013.1"/>
</dbReference>
<dbReference type="EMBL" id="PYGK01000013">
    <property type="protein sequence ID" value="PSL25331.1"/>
    <property type="molecule type" value="Genomic_DNA"/>
</dbReference>
<dbReference type="AlphaFoldDB" id="A0A2P8FUE2"/>
<reference evidence="1 2" key="1">
    <citation type="submission" date="2018-03" db="EMBL/GenBank/DDBJ databases">
        <title>Genomic Encyclopedia of Archaeal and Bacterial Type Strains, Phase II (KMG-II): from individual species to whole genera.</title>
        <authorList>
            <person name="Goeker M."/>
        </authorList>
    </citation>
    <scope>NUCLEOTIDE SEQUENCE [LARGE SCALE GENOMIC DNA]</scope>
    <source>
        <strain evidence="1 2">DSM 18107</strain>
    </source>
</reference>
<proteinExistence type="predicted"/>
<accession>A0A2P8FUE2</accession>
<organism evidence="1 2">
    <name type="scientific">Chitinophaga ginsengisoli</name>
    <dbReference type="NCBI Taxonomy" id="363837"/>
    <lineage>
        <taxon>Bacteria</taxon>
        <taxon>Pseudomonadati</taxon>
        <taxon>Bacteroidota</taxon>
        <taxon>Chitinophagia</taxon>
        <taxon>Chitinophagales</taxon>
        <taxon>Chitinophagaceae</taxon>
        <taxon>Chitinophaga</taxon>
    </lineage>
</organism>
<gene>
    <name evidence="1" type="ORF">CLV42_11312</name>
</gene>
<dbReference type="Proteomes" id="UP000240978">
    <property type="component" value="Unassembled WGS sequence"/>
</dbReference>
<name>A0A2P8FUE2_9BACT</name>
<keyword evidence="2" id="KW-1185">Reference proteome</keyword>